<evidence type="ECO:0000256" key="1">
    <source>
        <dbReference type="ARBA" id="ARBA00022617"/>
    </source>
</evidence>
<keyword evidence="1" id="KW-0349">Heme</keyword>
<organism evidence="5 6">
    <name type="scientific">Lentinus brumalis</name>
    <dbReference type="NCBI Taxonomy" id="2498619"/>
    <lineage>
        <taxon>Eukaryota</taxon>
        <taxon>Fungi</taxon>
        <taxon>Dikarya</taxon>
        <taxon>Basidiomycota</taxon>
        <taxon>Agaricomycotina</taxon>
        <taxon>Agaricomycetes</taxon>
        <taxon>Polyporales</taxon>
        <taxon>Polyporaceae</taxon>
        <taxon>Lentinus</taxon>
    </lineage>
</organism>
<evidence type="ECO:0000313" key="6">
    <source>
        <dbReference type="Proteomes" id="UP000256964"/>
    </source>
</evidence>
<dbReference type="GO" id="GO:0004392">
    <property type="term" value="F:heme oxygenase (decyclizing) activity"/>
    <property type="evidence" value="ECO:0007669"/>
    <property type="project" value="InterPro"/>
</dbReference>
<dbReference type="CDD" id="cd19165">
    <property type="entry name" value="HemeO"/>
    <property type="match status" value="1"/>
</dbReference>
<dbReference type="PANTHER" id="PTHR10720:SF0">
    <property type="entry name" value="HEME OXYGENASE"/>
    <property type="match status" value="1"/>
</dbReference>
<dbReference type="Pfam" id="PF01126">
    <property type="entry name" value="Heme_oxygenase"/>
    <property type="match status" value="1"/>
</dbReference>
<protein>
    <recommendedName>
        <fullName evidence="7">Heme oxygenase-like protein</fullName>
    </recommendedName>
</protein>
<dbReference type="Proteomes" id="UP000256964">
    <property type="component" value="Unassembled WGS sequence"/>
</dbReference>
<sequence>MASIVDLSKPVADILREGTHAAHIRAEHSKGAQWLARGELDKQEYVRFLMMLYHVYNAFERALEQHATHPVLAPTHNPGLFARSASLAADISYLLEVSEASWQSHPLHVAMQAAPPRALSQYVGRIDELAASPDPSRLLAHAYVRYLGDLSGGQFIRRRISKAYGLDDSAGVSFYEFRPLGGTRSASDAAANAGEMKRIKEWYRDGMNAGVGDNEELKAALLDEANIAFEFNTALFDELKASSHESGPSSPVELPSPLHSPVEPSFPSPIVTDVGHDSALLQHLKQSGKSKTVFVADEASKEEPKFSTVSVVAFIVAVSIAHFVLVVGGFTGMKGYAKLEGLQAWLDNYFGTTTQA</sequence>
<dbReference type="InterPro" id="IPR002051">
    <property type="entry name" value="Haem_Oase"/>
</dbReference>
<dbReference type="PANTHER" id="PTHR10720">
    <property type="entry name" value="HEME OXYGENASE"/>
    <property type="match status" value="1"/>
</dbReference>
<proteinExistence type="predicted"/>
<evidence type="ECO:0008006" key="7">
    <source>
        <dbReference type="Google" id="ProtNLM"/>
    </source>
</evidence>
<dbReference type="AlphaFoldDB" id="A0A371DBT1"/>
<gene>
    <name evidence="5" type="ORF">OH76DRAFT_1482802</name>
</gene>
<keyword evidence="3" id="KW-0408">Iron</keyword>
<evidence type="ECO:0000256" key="3">
    <source>
        <dbReference type="ARBA" id="ARBA00023004"/>
    </source>
</evidence>
<dbReference type="EMBL" id="KZ857402">
    <property type="protein sequence ID" value="RDX50005.1"/>
    <property type="molecule type" value="Genomic_DNA"/>
</dbReference>
<evidence type="ECO:0000256" key="2">
    <source>
        <dbReference type="ARBA" id="ARBA00022723"/>
    </source>
</evidence>
<keyword evidence="4" id="KW-1133">Transmembrane helix</keyword>
<dbReference type="STRING" id="139420.A0A371DBT1"/>
<dbReference type="GO" id="GO:0006788">
    <property type="term" value="P:heme oxidation"/>
    <property type="evidence" value="ECO:0007669"/>
    <property type="project" value="InterPro"/>
</dbReference>
<keyword evidence="6" id="KW-1185">Reference proteome</keyword>
<dbReference type="PRINTS" id="PR00088">
    <property type="entry name" value="HAEMOXYGNASE"/>
</dbReference>
<name>A0A371DBT1_9APHY</name>
<dbReference type="Gene3D" id="1.20.910.10">
    <property type="entry name" value="Heme oxygenase-like"/>
    <property type="match status" value="1"/>
</dbReference>
<feature type="transmembrane region" description="Helical" evidence="4">
    <location>
        <begin position="309"/>
        <end position="330"/>
    </location>
</feature>
<dbReference type="GO" id="GO:0046872">
    <property type="term" value="F:metal ion binding"/>
    <property type="evidence" value="ECO:0007669"/>
    <property type="project" value="UniProtKB-KW"/>
</dbReference>
<keyword evidence="4" id="KW-0472">Membrane</keyword>
<evidence type="ECO:0000256" key="4">
    <source>
        <dbReference type="SAM" id="Phobius"/>
    </source>
</evidence>
<keyword evidence="2" id="KW-0479">Metal-binding</keyword>
<reference evidence="5 6" key="1">
    <citation type="journal article" date="2018" name="Biotechnol. Biofuels">
        <title>Integrative visual omics of the white-rot fungus Polyporus brumalis exposes the biotechnological potential of its oxidative enzymes for delignifying raw plant biomass.</title>
        <authorList>
            <person name="Miyauchi S."/>
            <person name="Rancon A."/>
            <person name="Drula E."/>
            <person name="Hage H."/>
            <person name="Chaduli D."/>
            <person name="Favel A."/>
            <person name="Grisel S."/>
            <person name="Henrissat B."/>
            <person name="Herpoel-Gimbert I."/>
            <person name="Ruiz-Duenas F.J."/>
            <person name="Chevret D."/>
            <person name="Hainaut M."/>
            <person name="Lin J."/>
            <person name="Wang M."/>
            <person name="Pangilinan J."/>
            <person name="Lipzen A."/>
            <person name="Lesage-Meessen L."/>
            <person name="Navarro D."/>
            <person name="Riley R."/>
            <person name="Grigoriev I.V."/>
            <person name="Zhou S."/>
            <person name="Raouche S."/>
            <person name="Rosso M.N."/>
        </authorList>
    </citation>
    <scope>NUCLEOTIDE SEQUENCE [LARGE SCALE GENOMIC DNA]</scope>
    <source>
        <strain evidence="5 6">BRFM 1820</strain>
    </source>
</reference>
<accession>A0A371DBT1</accession>
<dbReference type="SUPFAM" id="SSF48613">
    <property type="entry name" value="Heme oxygenase-like"/>
    <property type="match status" value="1"/>
</dbReference>
<keyword evidence="4" id="KW-0812">Transmembrane</keyword>
<dbReference type="OrthoDB" id="652091at2759"/>
<evidence type="ECO:0000313" key="5">
    <source>
        <dbReference type="EMBL" id="RDX50005.1"/>
    </source>
</evidence>
<dbReference type="InterPro" id="IPR016084">
    <property type="entry name" value="Haem_Oase-like_multi-hlx"/>
</dbReference>
<dbReference type="InterPro" id="IPR016053">
    <property type="entry name" value="Haem_Oase-like"/>
</dbReference>